<organism evidence="1 2">
    <name type="scientific">Brevundimonas phage vB_BpoS-Gurke</name>
    <dbReference type="NCBI Taxonomy" id="2948599"/>
    <lineage>
        <taxon>Viruses</taxon>
        <taxon>Duplodnaviria</taxon>
        <taxon>Heunggongvirae</taxon>
        <taxon>Uroviricota</taxon>
        <taxon>Caudoviricetes</taxon>
        <taxon>Jeanschmidtviridae</taxon>
        <taxon>Kikimoravirus</taxon>
        <taxon>Kikimoravirus gurke</taxon>
    </lineage>
</organism>
<dbReference type="EMBL" id="ON529850">
    <property type="protein sequence ID" value="UTC28052.1"/>
    <property type="molecule type" value="Genomic_DNA"/>
</dbReference>
<reference evidence="1" key="1">
    <citation type="submission" date="2022-04" db="EMBL/GenBank/DDBJ databases">
        <authorList>
            <person name="Friedrich I."/>
            <person name="Schneider D."/>
            <person name="Poehlein A."/>
            <person name="Hertel R."/>
            <person name="Daniel R."/>
        </authorList>
    </citation>
    <scope>NUCLEOTIDE SEQUENCE</scope>
</reference>
<accession>A0A9E7N3W9</accession>
<proteinExistence type="predicted"/>
<gene>
    <name evidence="1" type="ORF">GURKE_00200</name>
</gene>
<dbReference type="Proteomes" id="UP001055634">
    <property type="component" value="Segment"/>
</dbReference>
<evidence type="ECO:0000313" key="2">
    <source>
        <dbReference type="Proteomes" id="UP001055634"/>
    </source>
</evidence>
<keyword evidence="2" id="KW-1185">Reference proteome</keyword>
<evidence type="ECO:0000313" key="1">
    <source>
        <dbReference type="EMBL" id="UTC28052.1"/>
    </source>
</evidence>
<sequence length="143" mass="16763">MEFDLKQSDDDVAPSVKTKRSHRWTAFWWSIRYGGKDTVLTMFAGSRAHAFLKAAGTVVDDGFHLISSRDVPVFQRKDVEKQEAQERQRLASLWRTIPDQPDARIAWAYRVWIKYLLDRLSRERVRCDAYYEAEAALVNRRKA</sequence>
<name>A0A9E7N3W9_9CAUD</name>
<protein>
    <submittedName>
        <fullName evidence="1">Uncharacterized protein</fullName>
    </submittedName>
</protein>